<dbReference type="Proteomes" id="UP000198546">
    <property type="component" value="Chromosome i"/>
</dbReference>
<dbReference type="InterPro" id="IPR014746">
    <property type="entry name" value="Gln_synth/guanido_kin_cat_dom"/>
</dbReference>
<keyword evidence="3" id="KW-1185">Reference proteome</keyword>
<evidence type="ECO:0000313" key="3">
    <source>
        <dbReference type="Proteomes" id="UP000198546"/>
    </source>
</evidence>
<evidence type="ECO:0000313" key="2">
    <source>
        <dbReference type="EMBL" id="SDE38848.1"/>
    </source>
</evidence>
<dbReference type="InterPro" id="IPR016602">
    <property type="entry name" value="UCP012666"/>
</dbReference>
<dbReference type="SUPFAM" id="SSF55931">
    <property type="entry name" value="Glutamine synthetase/guanido kinase"/>
    <property type="match status" value="1"/>
</dbReference>
<dbReference type="GO" id="GO:0016879">
    <property type="term" value="F:ligase activity, forming carbon-nitrogen bonds"/>
    <property type="evidence" value="ECO:0007669"/>
    <property type="project" value="TreeGrafter"/>
</dbReference>
<gene>
    <name evidence="2" type="ORF">SAMN04489747_3273</name>
</gene>
<name>A0A1G7CHM5_9ACTN</name>
<keyword evidence="2" id="KW-0436">Ligase</keyword>
<evidence type="ECO:0000256" key="1">
    <source>
        <dbReference type="ARBA" id="ARBA00048819"/>
    </source>
</evidence>
<dbReference type="AlphaFoldDB" id="A0A1G7CHM5"/>
<dbReference type="PANTHER" id="PTHR36510">
    <property type="entry name" value="GLUTAMATE--CYSTEINE LIGASE 2-RELATED"/>
    <property type="match status" value="1"/>
</dbReference>
<dbReference type="Pfam" id="PF04107">
    <property type="entry name" value="GCS2"/>
    <property type="match status" value="1"/>
</dbReference>
<proteinExistence type="predicted"/>
<dbReference type="OrthoDB" id="240589at2"/>
<organism evidence="2 3">
    <name type="scientific">Auraticoccus monumenti</name>
    <dbReference type="NCBI Taxonomy" id="675864"/>
    <lineage>
        <taxon>Bacteria</taxon>
        <taxon>Bacillati</taxon>
        <taxon>Actinomycetota</taxon>
        <taxon>Actinomycetes</taxon>
        <taxon>Propionibacteriales</taxon>
        <taxon>Propionibacteriaceae</taxon>
        <taxon>Auraticoccus</taxon>
    </lineage>
</organism>
<dbReference type="Gene3D" id="3.30.590.20">
    <property type="match status" value="1"/>
</dbReference>
<dbReference type="STRING" id="675864.SAMN04489747_3273"/>
<dbReference type="EMBL" id="LT629688">
    <property type="protein sequence ID" value="SDE38848.1"/>
    <property type="molecule type" value="Genomic_DNA"/>
</dbReference>
<dbReference type="PANTHER" id="PTHR36510:SF3">
    <property type="entry name" value="CONSERVED PROTEIN"/>
    <property type="match status" value="1"/>
</dbReference>
<dbReference type="PIRSF" id="PIRSF012666">
    <property type="entry name" value="UCP012666"/>
    <property type="match status" value="1"/>
</dbReference>
<sequence length="493" mass="54180">MGADVEARSYTREDRRRYRDKVQTDLEALRRMLAEGLVVDADTQAGLEVEFNLVDADLQPDMRNTEVLAAIDDDASFQTELGRFNVEINLPPQSLRKGGLTAFEVHTRDLLTAADERASSIGSRLVMVGILPTLMPEHVRADQISENPRYSLLDAQILGARGEDLVIDIDGGRERLQMVSDSIMPEAAATSTQVHLQIDPADFGAVWNASQAVAGIQVALGANSPYLFGHRLGAENRIPLFAQSTDTRGEDLKAQGVRPRVWFGERWVETVFDLFEENARYFSALLPECSDEDPMAVLDAGGVPELPELSLHNGTIYRWNRPIYDVSDGAAHIRVESRVLPAGPTVLDTIANAAFFAGVVRALAREPRPVWREMSFLAAQDNLDNAVADGIDAVVYWPGAGQVKVGELVLRRLLPLAAEGLAEQGVSGAEVDRYLSVIEQRCLLGRNGATWQTAHVGAREAAGESRERALHGMLGEYIDLMHTGEPVHTWKER</sequence>
<accession>A0A1G7CHM5</accession>
<protein>
    <submittedName>
        <fullName evidence="2">Gamma-glutamyl:cysteine ligase YbdK, ATP-grasp superfamily</fullName>
    </submittedName>
</protein>
<dbReference type="RefSeq" id="WP_090594994.1">
    <property type="nucleotide sequence ID" value="NZ_LT629688.1"/>
</dbReference>
<dbReference type="InterPro" id="IPR050141">
    <property type="entry name" value="GCL_type2/YbdK_subfam"/>
</dbReference>
<dbReference type="InterPro" id="IPR006336">
    <property type="entry name" value="GCS2"/>
</dbReference>
<comment type="catalytic activity">
    <reaction evidence="1">
        <text>L-cysteine + L-glutamate + ATP = gamma-L-glutamyl-L-cysteine + ADP + phosphate + H(+)</text>
        <dbReference type="Rhea" id="RHEA:13285"/>
        <dbReference type="ChEBI" id="CHEBI:15378"/>
        <dbReference type="ChEBI" id="CHEBI:29985"/>
        <dbReference type="ChEBI" id="CHEBI:30616"/>
        <dbReference type="ChEBI" id="CHEBI:35235"/>
        <dbReference type="ChEBI" id="CHEBI:43474"/>
        <dbReference type="ChEBI" id="CHEBI:58173"/>
        <dbReference type="ChEBI" id="CHEBI:456216"/>
        <dbReference type="EC" id="6.3.2.2"/>
    </reaction>
</comment>
<reference evidence="2 3" key="1">
    <citation type="submission" date="2016-10" db="EMBL/GenBank/DDBJ databases">
        <authorList>
            <person name="de Groot N.N."/>
        </authorList>
    </citation>
    <scope>NUCLEOTIDE SEQUENCE [LARGE SCALE GENOMIC DNA]</scope>
    <source>
        <strain evidence="2 3">MON 2.2</strain>
    </source>
</reference>